<accession>A0A2P8DD01</accession>
<dbReference type="EMBL" id="PYGD01000001">
    <property type="protein sequence ID" value="PSK95101.1"/>
    <property type="molecule type" value="Genomic_DNA"/>
</dbReference>
<feature type="transmembrane region" description="Helical" evidence="1">
    <location>
        <begin position="48"/>
        <end position="65"/>
    </location>
</feature>
<feature type="transmembrane region" description="Helical" evidence="1">
    <location>
        <begin position="155"/>
        <end position="181"/>
    </location>
</feature>
<dbReference type="OrthoDB" id="1119916at2"/>
<feature type="transmembrane region" description="Helical" evidence="1">
    <location>
        <begin position="217"/>
        <end position="234"/>
    </location>
</feature>
<keyword evidence="1" id="KW-0812">Transmembrane</keyword>
<feature type="transmembrane region" description="Helical" evidence="1">
    <location>
        <begin position="86"/>
        <end position="107"/>
    </location>
</feature>
<comment type="caution">
    <text evidence="2">The sequence shown here is derived from an EMBL/GenBank/DDBJ whole genome shotgun (WGS) entry which is preliminary data.</text>
</comment>
<organism evidence="2 3">
    <name type="scientific">Taibaiella chishuiensis</name>
    <dbReference type="NCBI Taxonomy" id="1434707"/>
    <lineage>
        <taxon>Bacteria</taxon>
        <taxon>Pseudomonadati</taxon>
        <taxon>Bacteroidota</taxon>
        <taxon>Chitinophagia</taxon>
        <taxon>Chitinophagales</taxon>
        <taxon>Chitinophagaceae</taxon>
        <taxon>Taibaiella</taxon>
    </lineage>
</organism>
<sequence>MPSSTLLIIRWRQARKELQGAGFVYALVLLALVGLAAAFLYGQFARANTAWLFSGLIVFTVLSAHTGRRDKAFLYLHIEQPVTSLYLEYLVFTLPFTLPALATPHWYLFLLMQVCFYGITHIRTTPVKKTWLQGLSRMIPPRDFEWLAGMRQAGFLVLFLYLAALALSWLIVAPLVCLWLITVRITSFYLECEPLPLLWSHAATPARLLQYKIRRHVALLVLLYLPVLVIHTLLCPGMAGINLAFLALQALLLVFAILLKYTTYTPGKPITGNQLLLGLAAVSVAIPFLLPVPLLLCIRNYGRALRQLKDYTYDPDS</sequence>
<evidence type="ECO:0000313" key="3">
    <source>
        <dbReference type="Proteomes" id="UP000240572"/>
    </source>
</evidence>
<protein>
    <submittedName>
        <fullName evidence="2">Uncharacterized protein</fullName>
    </submittedName>
</protein>
<evidence type="ECO:0000313" key="2">
    <source>
        <dbReference type="EMBL" id="PSK95101.1"/>
    </source>
</evidence>
<dbReference type="AlphaFoldDB" id="A0A2P8DD01"/>
<feature type="transmembrane region" description="Helical" evidence="1">
    <location>
        <begin position="275"/>
        <end position="296"/>
    </location>
</feature>
<evidence type="ECO:0000256" key="1">
    <source>
        <dbReference type="SAM" id="Phobius"/>
    </source>
</evidence>
<gene>
    <name evidence="2" type="ORF">B0I18_1011265</name>
</gene>
<keyword evidence="1" id="KW-0472">Membrane</keyword>
<dbReference type="Proteomes" id="UP000240572">
    <property type="component" value="Unassembled WGS sequence"/>
</dbReference>
<feature type="transmembrane region" description="Helical" evidence="1">
    <location>
        <begin position="240"/>
        <end position="263"/>
    </location>
</feature>
<dbReference type="RefSeq" id="WP_106521771.1">
    <property type="nucleotide sequence ID" value="NZ_PYGD01000001.1"/>
</dbReference>
<proteinExistence type="predicted"/>
<reference evidence="2 3" key="1">
    <citation type="submission" date="2018-03" db="EMBL/GenBank/DDBJ databases">
        <title>Genomic Encyclopedia of Type Strains, Phase III (KMG-III): the genomes of soil and plant-associated and newly described type strains.</title>
        <authorList>
            <person name="Whitman W."/>
        </authorList>
    </citation>
    <scope>NUCLEOTIDE SEQUENCE [LARGE SCALE GENOMIC DNA]</scope>
    <source>
        <strain evidence="2 3">CGMCC 1.12700</strain>
    </source>
</reference>
<name>A0A2P8DD01_9BACT</name>
<keyword evidence="3" id="KW-1185">Reference proteome</keyword>
<feature type="transmembrane region" description="Helical" evidence="1">
    <location>
        <begin position="21"/>
        <end position="42"/>
    </location>
</feature>
<keyword evidence="1" id="KW-1133">Transmembrane helix</keyword>